<proteinExistence type="predicted"/>
<dbReference type="PANTHER" id="PTHR45913:SF19">
    <property type="entry name" value="LOW QUALITY PROTEIN: ZINC FINGER BED DOMAIN-CONTAINING PROTEIN 5-LIKE"/>
    <property type="match status" value="1"/>
</dbReference>
<name>A0A1B6EHV5_9HEMI</name>
<feature type="non-terminal residue" evidence="2">
    <location>
        <position position="134"/>
    </location>
</feature>
<sequence length="134" mass="15314">MKRFLVNPGTSKDSVKKPKPQAKRKYDESYLQYGFIVKSGTENSDNPIPQCVVCFETLSNQSMKPSLLKRHQSTKHSDLVGKPIEFFKRKSTFFKKENKCMTNFVNTDTNLLKASYLASYRIAKDGKPHTIGET</sequence>
<gene>
    <name evidence="2" type="ORF">g.48211</name>
</gene>
<evidence type="ECO:0008006" key="3">
    <source>
        <dbReference type="Google" id="ProtNLM"/>
    </source>
</evidence>
<reference evidence="2" key="1">
    <citation type="submission" date="2015-11" db="EMBL/GenBank/DDBJ databases">
        <title>De novo transcriptome assembly of four potential Pierce s Disease insect vectors from Arizona vineyards.</title>
        <authorList>
            <person name="Tassone E.E."/>
        </authorList>
    </citation>
    <scope>NUCLEOTIDE SEQUENCE</scope>
</reference>
<accession>A0A1B6EHV5</accession>
<dbReference type="PANTHER" id="PTHR45913">
    <property type="entry name" value="EPM2A-INTERACTING PROTEIN 1"/>
    <property type="match status" value="1"/>
</dbReference>
<dbReference type="AlphaFoldDB" id="A0A1B6EHV5"/>
<evidence type="ECO:0000256" key="1">
    <source>
        <dbReference type="SAM" id="MobiDB-lite"/>
    </source>
</evidence>
<organism evidence="2">
    <name type="scientific">Cuerna arida</name>
    <dbReference type="NCBI Taxonomy" id="1464854"/>
    <lineage>
        <taxon>Eukaryota</taxon>
        <taxon>Metazoa</taxon>
        <taxon>Ecdysozoa</taxon>
        <taxon>Arthropoda</taxon>
        <taxon>Hexapoda</taxon>
        <taxon>Insecta</taxon>
        <taxon>Pterygota</taxon>
        <taxon>Neoptera</taxon>
        <taxon>Paraneoptera</taxon>
        <taxon>Hemiptera</taxon>
        <taxon>Auchenorrhyncha</taxon>
        <taxon>Membracoidea</taxon>
        <taxon>Cicadellidae</taxon>
        <taxon>Cicadellinae</taxon>
        <taxon>Proconiini</taxon>
        <taxon>Cuerna</taxon>
    </lineage>
</organism>
<evidence type="ECO:0000313" key="2">
    <source>
        <dbReference type="EMBL" id="JAS37492.1"/>
    </source>
</evidence>
<dbReference type="EMBL" id="GECZ01032277">
    <property type="protein sequence ID" value="JAS37492.1"/>
    <property type="molecule type" value="Transcribed_RNA"/>
</dbReference>
<protein>
    <recommendedName>
        <fullName evidence="3">SPIN-DOC-like zinc-finger domain-containing protein</fullName>
    </recommendedName>
</protein>
<feature type="region of interest" description="Disordered" evidence="1">
    <location>
        <begin position="1"/>
        <end position="24"/>
    </location>
</feature>